<dbReference type="PANTHER" id="PTHR42769">
    <property type="entry name" value="SUPEROXIDE DISMUTASE"/>
    <property type="match status" value="1"/>
</dbReference>
<feature type="domain" description="Manganese/iron superoxide dismutase N-terminal" evidence="5">
    <location>
        <begin position="54"/>
        <end position="137"/>
    </location>
</feature>
<dbReference type="InterPro" id="IPR001189">
    <property type="entry name" value="Mn/Fe_SOD"/>
</dbReference>
<dbReference type="InterPro" id="IPR036314">
    <property type="entry name" value="SOD_C_sf"/>
</dbReference>
<evidence type="ECO:0000259" key="6">
    <source>
        <dbReference type="Pfam" id="PF02777"/>
    </source>
</evidence>
<dbReference type="InterPro" id="IPR019546">
    <property type="entry name" value="TAT_signal_bac_arc"/>
</dbReference>
<dbReference type="Gene3D" id="1.10.287.990">
    <property type="entry name" value="Fe,Mn superoxide dismutase (SOD) domain"/>
    <property type="match status" value="1"/>
</dbReference>
<dbReference type="InterPro" id="IPR019833">
    <property type="entry name" value="Mn/Fe_SOD_BS"/>
</dbReference>
<reference evidence="7" key="1">
    <citation type="journal article" date="2015" name="Proc. Natl. Acad. Sci. U.S.A.">
        <title>Networks of energetic and metabolic interactions define dynamics in microbial communities.</title>
        <authorList>
            <person name="Embree M."/>
            <person name="Liu J.K."/>
            <person name="Al-Bassam M.M."/>
            <person name="Zengler K."/>
        </authorList>
    </citation>
    <scope>NUCLEOTIDE SEQUENCE</scope>
</reference>
<feature type="domain" description="Manganese/iron superoxide dismutase C-terminal" evidence="6">
    <location>
        <begin position="145"/>
        <end position="245"/>
    </location>
</feature>
<keyword evidence="4 7" id="KW-0560">Oxidoreductase</keyword>
<gene>
    <name evidence="7" type="ORF">ASZ90_001360</name>
</gene>
<dbReference type="Pfam" id="PF02777">
    <property type="entry name" value="Sod_Fe_C"/>
    <property type="match status" value="1"/>
</dbReference>
<protein>
    <recommendedName>
        <fullName evidence="2">superoxide dismutase</fullName>
        <ecNumber evidence="2">1.15.1.1</ecNumber>
    </recommendedName>
</protein>
<sequence length="248" mass="26594">MKSGTCPSFLSRREFLGFAAGAGLMLSSLSTMSGLPGQSLLSGAEAHAAEGPIFAMPPLPYAEDALEPHISARTISFHYGKHTKAYYDNANDLLKAVNPAPTSLETVFLEAGKDPAAVALFNNAAQAFNHTFYWKGLTPGGPKAPTGRLAKLITASFGDFEAMKKELAATSVSQFASGWGWLVLDGDKLKTVKTPNAANPLQTGQKPLLTVDVWEHAYYLDYQNRRADYVKAVLDNLVNWDVAAANLG</sequence>
<dbReference type="InterPro" id="IPR036324">
    <property type="entry name" value="Mn/Fe_SOD_N_sf"/>
</dbReference>
<dbReference type="PROSITE" id="PS00088">
    <property type="entry name" value="SOD_MN"/>
    <property type="match status" value="1"/>
</dbReference>
<dbReference type="InterPro" id="IPR019832">
    <property type="entry name" value="Mn/Fe_SOD_C"/>
</dbReference>
<dbReference type="Gene3D" id="3.55.40.20">
    <property type="entry name" value="Iron/manganese superoxide dismutase, C-terminal domain"/>
    <property type="match status" value="1"/>
</dbReference>
<keyword evidence="3" id="KW-0479">Metal-binding</keyword>
<dbReference type="EMBL" id="LNQE01000180">
    <property type="protein sequence ID" value="KUG28764.1"/>
    <property type="molecule type" value="Genomic_DNA"/>
</dbReference>
<proteinExistence type="inferred from homology"/>
<dbReference type="GO" id="GO:0046872">
    <property type="term" value="F:metal ion binding"/>
    <property type="evidence" value="ECO:0007669"/>
    <property type="project" value="UniProtKB-KW"/>
</dbReference>
<evidence type="ECO:0000259" key="5">
    <source>
        <dbReference type="Pfam" id="PF00081"/>
    </source>
</evidence>
<organism evidence="7">
    <name type="scientific">hydrocarbon metagenome</name>
    <dbReference type="NCBI Taxonomy" id="938273"/>
    <lineage>
        <taxon>unclassified sequences</taxon>
        <taxon>metagenomes</taxon>
        <taxon>ecological metagenomes</taxon>
    </lineage>
</organism>
<evidence type="ECO:0000256" key="4">
    <source>
        <dbReference type="ARBA" id="ARBA00023002"/>
    </source>
</evidence>
<evidence type="ECO:0000256" key="1">
    <source>
        <dbReference type="ARBA" id="ARBA00008714"/>
    </source>
</evidence>
<dbReference type="PANTHER" id="PTHR42769:SF3">
    <property type="entry name" value="SUPEROXIDE DISMUTASE [FE] 2, CHLOROPLASTIC"/>
    <property type="match status" value="1"/>
</dbReference>
<dbReference type="EC" id="1.15.1.1" evidence="2"/>
<dbReference type="SUPFAM" id="SSF54719">
    <property type="entry name" value="Fe,Mn superoxide dismutase (SOD), C-terminal domain"/>
    <property type="match status" value="1"/>
</dbReference>
<dbReference type="InterPro" id="IPR006311">
    <property type="entry name" value="TAT_signal"/>
</dbReference>
<name>A0A0W8G6W2_9ZZZZ</name>
<comment type="caution">
    <text evidence="7">The sequence shown here is derived from an EMBL/GenBank/DDBJ whole genome shotgun (WGS) entry which is preliminary data.</text>
</comment>
<dbReference type="SUPFAM" id="SSF46609">
    <property type="entry name" value="Fe,Mn superoxide dismutase (SOD), N-terminal domain"/>
    <property type="match status" value="1"/>
</dbReference>
<dbReference type="InterPro" id="IPR019831">
    <property type="entry name" value="Mn/Fe_SOD_N"/>
</dbReference>
<evidence type="ECO:0000256" key="2">
    <source>
        <dbReference type="ARBA" id="ARBA00012682"/>
    </source>
</evidence>
<dbReference type="NCBIfam" id="TIGR01409">
    <property type="entry name" value="TAT_signal_seq"/>
    <property type="match status" value="1"/>
</dbReference>
<dbReference type="Pfam" id="PF00081">
    <property type="entry name" value="Sod_Fe_N"/>
    <property type="match status" value="1"/>
</dbReference>
<dbReference type="AlphaFoldDB" id="A0A0W8G6W2"/>
<evidence type="ECO:0000313" key="7">
    <source>
        <dbReference type="EMBL" id="KUG28764.1"/>
    </source>
</evidence>
<accession>A0A0W8G6W2</accession>
<dbReference type="GO" id="GO:0004784">
    <property type="term" value="F:superoxide dismutase activity"/>
    <property type="evidence" value="ECO:0007669"/>
    <property type="project" value="UniProtKB-EC"/>
</dbReference>
<comment type="similarity">
    <text evidence="1">Belongs to the iron/manganese superoxide dismutase family.</text>
</comment>
<evidence type="ECO:0000256" key="3">
    <source>
        <dbReference type="ARBA" id="ARBA00022723"/>
    </source>
</evidence>
<dbReference type="PRINTS" id="PR01703">
    <property type="entry name" value="MNSODISMTASE"/>
</dbReference>
<dbReference type="PROSITE" id="PS51318">
    <property type="entry name" value="TAT"/>
    <property type="match status" value="1"/>
</dbReference>